<evidence type="ECO:0000256" key="1">
    <source>
        <dbReference type="ARBA" id="ARBA00023015"/>
    </source>
</evidence>
<keyword evidence="3" id="KW-0804">Transcription</keyword>
<dbReference type="SMART" id="SM00342">
    <property type="entry name" value="HTH_ARAC"/>
    <property type="match status" value="1"/>
</dbReference>
<feature type="domain" description="HTH araC/xylS-type" evidence="4">
    <location>
        <begin position="222"/>
        <end position="322"/>
    </location>
</feature>
<dbReference type="KEGG" id="lpv:HYN51_01175"/>
<dbReference type="GO" id="GO:0003700">
    <property type="term" value="F:DNA-binding transcription factor activity"/>
    <property type="evidence" value="ECO:0007669"/>
    <property type="project" value="InterPro"/>
</dbReference>
<dbReference type="PANTHER" id="PTHR46796:SF12">
    <property type="entry name" value="HTH-TYPE DNA-BINDING TRANSCRIPTIONAL ACTIVATOR EUTR"/>
    <property type="match status" value="1"/>
</dbReference>
<dbReference type="Pfam" id="PF12833">
    <property type="entry name" value="HTH_18"/>
    <property type="match status" value="1"/>
</dbReference>
<evidence type="ECO:0000256" key="3">
    <source>
        <dbReference type="ARBA" id="ARBA00023163"/>
    </source>
</evidence>
<dbReference type="Proteomes" id="UP000244908">
    <property type="component" value="Chromosome"/>
</dbReference>
<dbReference type="PROSITE" id="PS00041">
    <property type="entry name" value="HTH_ARAC_FAMILY_1"/>
    <property type="match status" value="1"/>
</dbReference>
<evidence type="ECO:0000313" key="5">
    <source>
        <dbReference type="EMBL" id="AWH87289.1"/>
    </source>
</evidence>
<accession>A0A2Y9TUQ5</accession>
<dbReference type="InterPro" id="IPR018062">
    <property type="entry name" value="HTH_AraC-typ_CS"/>
</dbReference>
<dbReference type="RefSeq" id="WP_108899378.1">
    <property type="nucleotide sequence ID" value="NZ_CP029185.2"/>
</dbReference>
<proteinExistence type="predicted"/>
<evidence type="ECO:0000259" key="4">
    <source>
        <dbReference type="PROSITE" id="PS01124"/>
    </source>
</evidence>
<dbReference type="GO" id="GO:0043565">
    <property type="term" value="F:sequence-specific DNA binding"/>
    <property type="evidence" value="ECO:0007669"/>
    <property type="project" value="InterPro"/>
</dbReference>
<keyword evidence="1" id="KW-0805">Transcription regulation</keyword>
<evidence type="ECO:0000256" key="2">
    <source>
        <dbReference type="ARBA" id="ARBA00023125"/>
    </source>
</evidence>
<evidence type="ECO:0000313" key="6">
    <source>
        <dbReference type="Proteomes" id="UP000244908"/>
    </source>
</evidence>
<dbReference type="PANTHER" id="PTHR46796">
    <property type="entry name" value="HTH-TYPE TRANSCRIPTIONAL ACTIVATOR RHAS-RELATED"/>
    <property type="match status" value="1"/>
</dbReference>
<protein>
    <submittedName>
        <fullName evidence="5">AraC family transcriptional regulator</fullName>
    </submittedName>
</protein>
<gene>
    <name evidence="5" type="ORF">HYN51_01175</name>
</gene>
<organism evidence="5 6">
    <name type="scientific">Limnobaculum parvum</name>
    <dbReference type="NCBI Taxonomy" id="2172103"/>
    <lineage>
        <taxon>Bacteria</taxon>
        <taxon>Pseudomonadati</taxon>
        <taxon>Pseudomonadota</taxon>
        <taxon>Gammaproteobacteria</taxon>
        <taxon>Enterobacterales</taxon>
        <taxon>Budviciaceae</taxon>
        <taxon>Limnobaculum</taxon>
    </lineage>
</organism>
<dbReference type="Gene3D" id="1.10.10.60">
    <property type="entry name" value="Homeodomain-like"/>
    <property type="match status" value="1"/>
</dbReference>
<name>A0A2Y9TUQ5_9GAMM</name>
<keyword evidence="2" id="KW-0238">DNA-binding</keyword>
<dbReference type="EMBL" id="CP029185">
    <property type="protein sequence ID" value="AWH87289.1"/>
    <property type="molecule type" value="Genomic_DNA"/>
</dbReference>
<dbReference type="InterPro" id="IPR018060">
    <property type="entry name" value="HTH_AraC"/>
</dbReference>
<keyword evidence="6" id="KW-1185">Reference proteome</keyword>
<sequence length="328" mass="37132">MTLSSKYQEKTIQGLDMVNKFEALEGSYFERRIISFEHNNEVRNFRLSLGDTFLESGHHLSALIGRGKVSSEYVFLGITIKGGEYTRYNGISIGVGNLRIYPEGSDILYQSMGEAEWFTYSISREKLQKALDVYSDGKIKLIPHQVMTFPLKAANYEQLKTMLLDIRQMAYRPGETTLSDDVSKMLSTGLLDGFIKAICASNGEPDTIKPNSLALLHGQLIMATELMVLEGEENNLKLSDLAKATGYTLRALEFIFKNSVGMSPRNWFLNMRMNGVLRDLMEAKPDVTVSDVATKWGFQHLARFSAQYREMFGELPSKTLSRVRERNK</sequence>
<reference evidence="5 6" key="1">
    <citation type="journal article" date="2019" name="Int. J. Syst. Evol. Microbiol.">
        <title>Limnobaculum parvum gen. nov., sp. nov., isolated from a freshwater lake.</title>
        <authorList>
            <person name="Baek C."/>
            <person name="Shin S.K."/>
            <person name="Yi H."/>
        </authorList>
    </citation>
    <scope>NUCLEOTIDE SEQUENCE [LARGE SCALE GENOMIC DNA]</scope>
    <source>
        <strain evidence="5 6">HYN0051</strain>
    </source>
</reference>
<dbReference type="SUPFAM" id="SSF46689">
    <property type="entry name" value="Homeodomain-like"/>
    <property type="match status" value="1"/>
</dbReference>
<dbReference type="InterPro" id="IPR009057">
    <property type="entry name" value="Homeodomain-like_sf"/>
</dbReference>
<dbReference type="AlphaFoldDB" id="A0A2Y9TUQ5"/>
<dbReference type="OrthoDB" id="6003540at2"/>
<dbReference type="InterPro" id="IPR050204">
    <property type="entry name" value="AraC_XylS_family_regulators"/>
</dbReference>
<dbReference type="PROSITE" id="PS01124">
    <property type="entry name" value="HTH_ARAC_FAMILY_2"/>
    <property type="match status" value="1"/>
</dbReference>